<organism evidence="1 2">
    <name type="scientific">Cirrhinus mrigala</name>
    <name type="common">Mrigala</name>
    <dbReference type="NCBI Taxonomy" id="683832"/>
    <lineage>
        <taxon>Eukaryota</taxon>
        <taxon>Metazoa</taxon>
        <taxon>Chordata</taxon>
        <taxon>Craniata</taxon>
        <taxon>Vertebrata</taxon>
        <taxon>Euteleostomi</taxon>
        <taxon>Actinopterygii</taxon>
        <taxon>Neopterygii</taxon>
        <taxon>Teleostei</taxon>
        <taxon>Ostariophysi</taxon>
        <taxon>Cypriniformes</taxon>
        <taxon>Cyprinidae</taxon>
        <taxon>Labeoninae</taxon>
        <taxon>Labeonini</taxon>
        <taxon>Cirrhinus</taxon>
    </lineage>
</organism>
<accession>A0ABD0Q998</accession>
<sequence>IMGQLTDLFFALFQRSPALLLESCCPADFSSNSSQTHLNQLIKVFRVDNYR</sequence>
<keyword evidence="2" id="KW-1185">Reference proteome</keyword>
<name>A0ABD0Q998_CIRMR</name>
<reference evidence="1 2" key="1">
    <citation type="submission" date="2024-05" db="EMBL/GenBank/DDBJ databases">
        <title>Genome sequencing and assembly of Indian major carp, Cirrhinus mrigala (Hamilton, 1822).</title>
        <authorList>
            <person name="Mohindra V."/>
            <person name="Chowdhury L.M."/>
            <person name="Lal K."/>
            <person name="Jena J.K."/>
        </authorList>
    </citation>
    <scope>NUCLEOTIDE SEQUENCE [LARGE SCALE GENOMIC DNA]</scope>
    <source>
        <strain evidence="1">CM1030</strain>
        <tissue evidence="1">Blood</tissue>
    </source>
</reference>
<protein>
    <submittedName>
        <fullName evidence="1">Uncharacterized protein</fullName>
    </submittedName>
</protein>
<dbReference type="AlphaFoldDB" id="A0ABD0Q998"/>
<comment type="caution">
    <text evidence="1">The sequence shown here is derived from an EMBL/GenBank/DDBJ whole genome shotgun (WGS) entry which is preliminary data.</text>
</comment>
<dbReference type="EMBL" id="JAMKFB020000010">
    <property type="protein sequence ID" value="KAL0182824.1"/>
    <property type="molecule type" value="Genomic_DNA"/>
</dbReference>
<dbReference type="Proteomes" id="UP001529510">
    <property type="component" value="Unassembled WGS sequence"/>
</dbReference>
<evidence type="ECO:0000313" key="2">
    <source>
        <dbReference type="Proteomes" id="UP001529510"/>
    </source>
</evidence>
<gene>
    <name evidence="1" type="ORF">M9458_022199</name>
</gene>
<proteinExistence type="predicted"/>
<feature type="non-terminal residue" evidence="1">
    <location>
        <position position="1"/>
    </location>
</feature>
<evidence type="ECO:0000313" key="1">
    <source>
        <dbReference type="EMBL" id="KAL0182824.1"/>
    </source>
</evidence>